<feature type="region of interest" description="Disordered" evidence="1">
    <location>
        <begin position="48"/>
        <end position="72"/>
    </location>
</feature>
<name>A0A7I7SU63_9MYCO</name>
<gene>
    <name evidence="2" type="ORF">MSAR_34640</name>
</gene>
<dbReference type="EMBL" id="AP022595">
    <property type="protein sequence ID" value="BBY60328.1"/>
    <property type="molecule type" value="Genomic_DNA"/>
</dbReference>
<proteinExistence type="predicted"/>
<feature type="compositionally biased region" description="Polar residues" evidence="1">
    <location>
        <begin position="50"/>
        <end position="61"/>
    </location>
</feature>
<evidence type="ECO:0000313" key="2">
    <source>
        <dbReference type="EMBL" id="BBY60328.1"/>
    </source>
</evidence>
<keyword evidence="3" id="KW-1185">Reference proteome</keyword>
<dbReference type="KEGG" id="msar:MSAR_34640"/>
<dbReference type="Proteomes" id="UP000466445">
    <property type="component" value="Chromosome"/>
</dbReference>
<protein>
    <submittedName>
        <fullName evidence="2">Uncharacterized protein</fullName>
    </submittedName>
</protein>
<dbReference type="AlphaFoldDB" id="A0A7I7SU63"/>
<evidence type="ECO:0000256" key="1">
    <source>
        <dbReference type="SAM" id="MobiDB-lite"/>
    </source>
</evidence>
<feature type="compositionally biased region" description="Pro residues" evidence="1">
    <location>
        <begin position="63"/>
        <end position="72"/>
    </location>
</feature>
<evidence type="ECO:0000313" key="3">
    <source>
        <dbReference type="Proteomes" id="UP000466445"/>
    </source>
</evidence>
<accession>A0A7I7SU63</accession>
<reference evidence="2 3" key="1">
    <citation type="journal article" date="2019" name="Emerg. Microbes Infect.">
        <title>Comprehensive subspecies identification of 175 nontuberculous mycobacteria species based on 7547 genomic profiles.</title>
        <authorList>
            <person name="Matsumoto Y."/>
            <person name="Kinjo T."/>
            <person name="Motooka D."/>
            <person name="Nabeya D."/>
            <person name="Jung N."/>
            <person name="Uechi K."/>
            <person name="Horii T."/>
            <person name="Iida T."/>
            <person name="Fujita J."/>
            <person name="Nakamura S."/>
        </authorList>
    </citation>
    <scope>NUCLEOTIDE SEQUENCE [LARGE SCALE GENOMIC DNA]</scope>
    <source>
        <strain evidence="2 3">JCM 30395</strain>
    </source>
</reference>
<sequence length="72" mass="7759">MNFPASSPFRRFVNHQWFVAIVGGLLVTLVTLALGAGCTYLKTRVDNPAPQETITSTTGVPQPQAPPHSPQK</sequence>
<organism evidence="2 3">
    <name type="scientific">Mycolicibacterium sarraceniae</name>
    <dbReference type="NCBI Taxonomy" id="1534348"/>
    <lineage>
        <taxon>Bacteria</taxon>
        <taxon>Bacillati</taxon>
        <taxon>Actinomycetota</taxon>
        <taxon>Actinomycetes</taxon>
        <taxon>Mycobacteriales</taxon>
        <taxon>Mycobacteriaceae</taxon>
        <taxon>Mycolicibacterium</taxon>
    </lineage>
</organism>